<keyword evidence="2 6" id="KW-0963">Cytoplasm</keyword>
<evidence type="ECO:0000256" key="7">
    <source>
        <dbReference type="SAM" id="MobiDB-lite"/>
    </source>
</evidence>
<dbReference type="Gene3D" id="3.30.70.980">
    <property type="match status" value="2"/>
</dbReference>
<evidence type="ECO:0000259" key="9">
    <source>
        <dbReference type="Pfam" id="PF20772"/>
    </source>
</evidence>
<dbReference type="GO" id="GO:0003677">
    <property type="term" value="F:DNA binding"/>
    <property type="evidence" value="ECO:0007669"/>
    <property type="project" value="UniProtKB-UniRule"/>
</dbReference>
<keyword evidence="4 6" id="KW-0238">DNA-binding</keyword>
<sequence length="249" mass="27894">MAGHSQFKNIMHRKERKDSLRSKIFSKLSREITVSTKLSGQDPSENPRLRMAIQNAKNQSMPKENIERAIKKASSQDLANYTNIRYEGYGPAGIALIVETLTDNRNRTASNIRSIFTKANGSLGAAGSTTHFFEQLGEILYDATIGDSNRAIEAAVDADAEEVLTKNKEYIFYCAFENIGQTSHQLEKMIGEARSIKAIWKPKSLIQISDQNIALSIIKMIDTLEEDDDVQNVYANCDISDEIIESIHF</sequence>
<evidence type="ECO:0000256" key="2">
    <source>
        <dbReference type="ARBA" id="ARBA00022490"/>
    </source>
</evidence>
<feature type="domain" description="TACO1/YebC-like N-terminal" evidence="9">
    <location>
        <begin position="5"/>
        <end position="75"/>
    </location>
</feature>
<dbReference type="Pfam" id="PF01709">
    <property type="entry name" value="Transcrip_reg"/>
    <property type="match status" value="1"/>
</dbReference>
<feature type="region of interest" description="Disordered" evidence="7">
    <location>
        <begin position="1"/>
        <end position="22"/>
    </location>
</feature>
<dbReference type="InterPro" id="IPR049083">
    <property type="entry name" value="TACO1_YebC_N"/>
</dbReference>
<dbReference type="AlphaFoldDB" id="A0A937AEJ8"/>
<feature type="domain" description="TACO1/YebC-like second and third" evidence="8">
    <location>
        <begin position="81"/>
        <end position="236"/>
    </location>
</feature>
<accession>A0A937AEJ8</accession>
<organism evidence="10 11">
    <name type="scientific">Candidatus Liberibacter ctenarytainae</name>
    <dbReference type="NCBI Taxonomy" id="2020335"/>
    <lineage>
        <taxon>Bacteria</taxon>
        <taxon>Pseudomonadati</taxon>
        <taxon>Pseudomonadota</taxon>
        <taxon>Alphaproteobacteria</taxon>
        <taxon>Hyphomicrobiales</taxon>
        <taxon>Rhizobiaceae</taxon>
        <taxon>Liberibacter</taxon>
    </lineage>
</organism>
<dbReference type="SUPFAM" id="SSF75625">
    <property type="entry name" value="YebC-like"/>
    <property type="match status" value="1"/>
</dbReference>
<comment type="caution">
    <text evidence="10">The sequence shown here is derived from an EMBL/GenBank/DDBJ whole genome shotgun (WGS) entry which is preliminary data.</text>
</comment>
<comment type="subcellular location">
    <subcellularLocation>
        <location evidence="6">Cytoplasm</location>
    </subcellularLocation>
</comment>
<dbReference type="PANTHER" id="PTHR12532">
    <property type="entry name" value="TRANSLATIONAL ACTIVATOR OF CYTOCHROME C OXIDASE 1"/>
    <property type="match status" value="1"/>
</dbReference>
<evidence type="ECO:0000313" key="10">
    <source>
        <dbReference type="EMBL" id="MBL0848944.1"/>
    </source>
</evidence>
<evidence type="ECO:0000259" key="8">
    <source>
        <dbReference type="Pfam" id="PF01709"/>
    </source>
</evidence>
<evidence type="ECO:0000256" key="3">
    <source>
        <dbReference type="ARBA" id="ARBA00023015"/>
    </source>
</evidence>
<evidence type="ECO:0000256" key="1">
    <source>
        <dbReference type="ARBA" id="ARBA00008724"/>
    </source>
</evidence>
<dbReference type="InterPro" id="IPR029072">
    <property type="entry name" value="YebC-like"/>
</dbReference>
<dbReference type="NCBIfam" id="NF001030">
    <property type="entry name" value="PRK00110.1"/>
    <property type="match status" value="1"/>
</dbReference>
<evidence type="ECO:0000256" key="6">
    <source>
        <dbReference type="HAMAP-Rule" id="MF_00693"/>
    </source>
</evidence>
<dbReference type="InterPro" id="IPR026564">
    <property type="entry name" value="Transcrip_reg_TACO1-like_dom3"/>
</dbReference>
<gene>
    <name evidence="10" type="ORF">EU981_02455</name>
</gene>
<dbReference type="FunFam" id="1.10.10.200:FF:000002">
    <property type="entry name" value="Probable transcriptional regulatory protein CLM62_37755"/>
    <property type="match status" value="1"/>
</dbReference>
<protein>
    <recommendedName>
        <fullName evidence="6">Probable transcriptional regulatory protein EU981_02455</fullName>
    </recommendedName>
</protein>
<dbReference type="HAMAP" id="MF_00693">
    <property type="entry name" value="Transcrip_reg_TACO1"/>
    <property type="match status" value="1"/>
</dbReference>
<name>A0A937AEJ8_9HYPH</name>
<dbReference type="Proteomes" id="UP000736856">
    <property type="component" value="Unassembled WGS sequence"/>
</dbReference>
<dbReference type="GO" id="GO:0006355">
    <property type="term" value="P:regulation of DNA-templated transcription"/>
    <property type="evidence" value="ECO:0007669"/>
    <property type="project" value="UniProtKB-UniRule"/>
</dbReference>
<dbReference type="InterPro" id="IPR002876">
    <property type="entry name" value="Transcrip_reg_TACO1-like"/>
</dbReference>
<dbReference type="PANTHER" id="PTHR12532:SF6">
    <property type="entry name" value="TRANSCRIPTIONAL REGULATORY PROTEIN YEBC-RELATED"/>
    <property type="match status" value="1"/>
</dbReference>
<comment type="similarity">
    <text evidence="1 6">Belongs to the TACO1 family.</text>
</comment>
<dbReference type="Gene3D" id="1.10.10.200">
    <property type="match status" value="1"/>
</dbReference>
<dbReference type="EMBL" id="SEOL01000003">
    <property type="protein sequence ID" value="MBL0848944.1"/>
    <property type="molecule type" value="Genomic_DNA"/>
</dbReference>
<dbReference type="NCBIfam" id="NF009044">
    <property type="entry name" value="PRK12378.1"/>
    <property type="match status" value="1"/>
</dbReference>
<dbReference type="InterPro" id="IPR048300">
    <property type="entry name" value="TACO1_YebC-like_2nd/3rd_dom"/>
</dbReference>
<dbReference type="InterPro" id="IPR017856">
    <property type="entry name" value="Integrase-like_N"/>
</dbReference>
<evidence type="ECO:0000256" key="5">
    <source>
        <dbReference type="ARBA" id="ARBA00023163"/>
    </source>
</evidence>
<evidence type="ECO:0000256" key="4">
    <source>
        <dbReference type="ARBA" id="ARBA00023125"/>
    </source>
</evidence>
<keyword evidence="3 6" id="KW-0805">Transcription regulation</keyword>
<dbReference type="NCBIfam" id="TIGR01033">
    <property type="entry name" value="YebC/PmpR family DNA-binding transcriptional regulator"/>
    <property type="match status" value="1"/>
</dbReference>
<proteinExistence type="inferred from homology"/>
<reference evidence="10" key="1">
    <citation type="submission" date="2019-02" db="EMBL/GenBank/DDBJ databases">
        <title>A novel Candidatus Liberibacter species associated with the New Zealand native fuchsia psyllid, Ctenarytaina fuchsiae.</title>
        <authorList>
            <person name="Thompson S.M."/>
            <person name="Jorgensen N."/>
            <person name="David C."/>
            <person name="Bulman S.R."/>
            <person name="Smith G.R."/>
        </authorList>
    </citation>
    <scope>NUCLEOTIDE SEQUENCE</scope>
    <source>
        <strain evidence="10">Oxford</strain>
    </source>
</reference>
<dbReference type="GO" id="GO:0005829">
    <property type="term" value="C:cytosol"/>
    <property type="evidence" value="ECO:0007669"/>
    <property type="project" value="TreeGrafter"/>
</dbReference>
<evidence type="ECO:0000313" key="11">
    <source>
        <dbReference type="Proteomes" id="UP000736856"/>
    </source>
</evidence>
<keyword evidence="5 6" id="KW-0804">Transcription</keyword>
<dbReference type="Pfam" id="PF20772">
    <property type="entry name" value="TACO1_YebC_N"/>
    <property type="match status" value="1"/>
</dbReference>